<keyword evidence="1" id="KW-1133">Transmembrane helix</keyword>
<feature type="transmembrane region" description="Helical" evidence="1">
    <location>
        <begin position="61"/>
        <end position="81"/>
    </location>
</feature>
<evidence type="ECO:0000313" key="3">
    <source>
        <dbReference type="WBParaSite" id="Pan_g3969.t1"/>
    </source>
</evidence>
<protein>
    <submittedName>
        <fullName evidence="3">7TM GPCR serpentine receptor class x (Srx) domain-containing protein</fullName>
    </submittedName>
</protein>
<dbReference type="WBParaSite" id="Pan_g3969.t1">
    <property type="protein sequence ID" value="Pan_g3969.t1"/>
    <property type="gene ID" value="Pan_g3969"/>
</dbReference>
<organism evidence="2 3">
    <name type="scientific">Panagrellus redivivus</name>
    <name type="common">Microworm</name>
    <dbReference type="NCBI Taxonomy" id="6233"/>
    <lineage>
        <taxon>Eukaryota</taxon>
        <taxon>Metazoa</taxon>
        <taxon>Ecdysozoa</taxon>
        <taxon>Nematoda</taxon>
        <taxon>Chromadorea</taxon>
        <taxon>Rhabditida</taxon>
        <taxon>Tylenchina</taxon>
        <taxon>Panagrolaimomorpha</taxon>
        <taxon>Panagrolaimoidea</taxon>
        <taxon>Panagrolaimidae</taxon>
        <taxon>Panagrellus</taxon>
    </lineage>
</organism>
<accession>A0A7E4ZYP3</accession>
<keyword evidence="2" id="KW-1185">Reference proteome</keyword>
<proteinExistence type="predicted"/>
<evidence type="ECO:0000313" key="2">
    <source>
        <dbReference type="Proteomes" id="UP000492821"/>
    </source>
</evidence>
<sequence>MAGYISGFFRNIGNYTFALIMDVVGFSIYVNCVWGTTLSLLNRYIFTFYPQYRIYIENKLILGLFLIGSLFCYCLIAVGIVRTLDPEVSREYLRNETQQALLHFIDEPTLIYISNSGGVMRLLAAFAFLMLLDLLPFDCCINFCHHV</sequence>
<keyword evidence="1" id="KW-0472">Membrane</keyword>
<keyword evidence="1" id="KW-0812">Transmembrane</keyword>
<reference evidence="2" key="1">
    <citation type="journal article" date="2013" name="Genetics">
        <title>The draft genome and transcriptome of Panagrellus redivivus are shaped by the harsh demands of a free-living lifestyle.</title>
        <authorList>
            <person name="Srinivasan J."/>
            <person name="Dillman A.R."/>
            <person name="Macchietto M.G."/>
            <person name="Heikkinen L."/>
            <person name="Lakso M."/>
            <person name="Fracchia K.M."/>
            <person name="Antoshechkin I."/>
            <person name="Mortazavi A."/>
            <person name="Wong G."/>
            <person name="Sternberg P.W."/>
        </authorList>
    </citation>
    <scope>NUCLEOTIDE SEQUENCE [LARGE SCALE GENOMIC DNA]</scope>
    <source>
        <strain evidence="2">MT8872</strain>
    </source>
</reference>
<evidence type="ECO:0000256" key="1">
    <source>
        <dbReference type="SAM" id="Phobius"/>
    </source>
</evidence>
<feature type="transmembrane region" description="Helical" evidence="1">
    <location>
        <begin position="122"/>
        <end position="144"/>
    </location>
</feature>
<dbReference type="AlphaFoldDB" id="A0A7E4ZYP3"/>
<dbReference type="Proteomes" id="UP000492821">
    <property type="component" value="Unassembled WGS sequence"/>
</dbReference>
<reference evidence="3" key="2">
    <citation type="submission" date="2020-10" db="UniProtKB">
        <authorList>
            <consortium name="WormBaseParasite"/>
        </authorList>
    </citation>
    <scope>IDENTIFICATION</scope>
</reference>
<name>A0A7E4ZYP3_PANRE</name>
<feature type="transmembrane region" description="Helical" evidence="1">
    <location>
        <begin position="15"/>
        <end position="41"/>
    </location>
</feature>